<keyword evidence="1" id="KW-0472">Membrane</keyword>
<dbReference type="RefSeq" id="WP_261951391.1">
    <property type="nucleotide sequence ID" value="NZ_AP026073.1"/>
</dbReference>
<name>A0ABN6QQG7_STRNI</name>
<dbReference type="EMBL" id="AP026073">
    <property type="protein sequence ID" value="BDM67188.1"/>
    <property type="molecule type" value="Genomic_DNA"/>
</dbReference>
<evidence type="ECO:0008006" key="4">
    <source>
        <dbReference type="Google" id="ProtNLM"/>
    </source>
</evidence>
<feature type="transmembrane region" description="Helical" evidence="1">
    <location>
        <begin position="173"/>
        <end position="196"/>
    </location>
</feature>
<keyword evidence="3" id="KW-1185">Reference proteome</keyword>
<protein>
    <recommendedName>
        <fullName evidence="4">Membrane-associated protein</fullName>
    </recommendedName>
</protein>
<accession>A0ABN6QQG7</accession>
<dbReference type="Proteomes" id="UP001059597">
    <property type="component" value="Chromosome"/>
</dbReference>
<feature type="transmembrane region" description="Helical" evidence="1">
    <location>
        <begin position="34"/>
        <end position="51"/>
    </location>
</feature>
<reference evidence="2" key="1">
    <citation type="submission" date="2022-06" db="EMBL/GenBank/DDBJ databases">
        <title>Complete genome sequence of Streptomyces nigrescens HEK616.</title>
        <authorList>
            <person name="Asamizu S."/>
            <person name="Onaka H."/>
        </authorList>
    </citation>
    <scope>NUCLEOTIDE SEQUENCE</scope>
    <source>
        <strain evidence="2">HEK616</strain>
    </source>
</reference>
<evidence type="ECO:0000313" key="2">
    <source>
        <dbReference type="EMBL" id="BDM67188.1"/>
    </source>
</evidence>
<feature type="transmembrane region" description="Helical" evidence="1">
    <location>
        <begin position="216"/>
        <end position="236"/>
    </location>
</feature>
<sequence>MTTETQTQGERVRKTRPLDKPWLPWGGAPSKMDLFCWYSVWLVFAFSFAMWPLKPWLIGTNPVLLAALTGKQTSMTVAGAFARIGEAPLALALAAGVFGIMKFSWVFWLAGRLWGGNIVKLLAGSPPDGTAPRRRSILARDEPASRWIIGTAVTVAPLPLIPRPLAFASAGWVGMGLPAFLALHLIGALAWTGLFTGLGYAIGQPAVELGETISDHAVWVSLTAVVGGFLLQVMMARRAARRRA</sequence>
<gene>
    <name evidence="2" type="ORF">HEK616_06750</name>
</gene>
<evidence type="ECO:0000313" key="3">
    <source>
        <dbReference type="Proteomes" id="UP001059597"/>
    </source>
</evidence>
<keyword evidence="1" id="KW-0812">Transmembrane</keyword>
<organism evidence="2 3">
    <name type="scientific">Streptomyces nigrescens</name>
    <dbReference type="NCBI Taxonomy" id="1920"/>
    <lineage>
        <taxon>Bacteria</taxon>
        <taxon>Bacillati</taxon>
        <taxon>Actinomycetota</taxon>
        <taxon>Actinomycetes</taxon>
        <taxon>Kitasatosporales</taxon>
        <taxon>Streptomycetaceae</taxon>
        <taxon>Streptomyces</taxon>
    </lineage>
</organism>
<evidence type="ECO:0000256" key="1">
    <source>
        <dbReference type="SAM" id="Phobius"/>
    </source>
</evidence>
<proteinExistence type="predicted"/>
<feature type="transmembrane region" description="Helical" evidence="1">
    <location>
        <begin position="89"/>
        <end position="110"/>
    </location>
</feature>
<keyword evidence="1" id="KW-1133">Transmembrane helix</keyword>